<dbReference type="Pfam" id="PF00069">
    <property type="entry name" value="Pkinase"/>
    <property type="match status" value="1"/>
</dbReference>
<keyword evidence="3" id="KW-1185">Reference proteome</keyword>
<proteinExistence type="predicted"/>
<dbReference type="OrthoDB" id="4115689at2759"/>
<dbReference type="AlphaFoldDB" id="A0A0D2ESN2"/>
<name>A0A0D2ESN2_9EURO</name>
<feature type="domain" description="Protein kinase" evidence="1">
    <location>
        <begin position="1"/>
        <end position="319"/>
    </location>
</feature>
<dbReference type="InterPro" id="IPR000719">
    <property type="entry name" value="Prot_kinase_dom"/>
</dbReference>
<evidence type="ECO:0000313" key="2">
    <source>
        <dbReference type="EMBL" id="KIW58738.1"/>
    </source>
</evidence>
<evidence type="ECO:0000313" key="3">
    <source>
        <dbReference type="Proteomes" id="UP000054342"/>
    </source>
</evidence>
<sequence>MSEDDIYLPSNAICSNSGIVVYGIIFKRPVDPSDPYSVECIEHEKEIYRRLQHCEGVIPYLDLSGLVIQLPFMNDGTLSRYLQSNSPPMRAQQLAWVKQMVHTLCRIHDRRVLVIDLASRNMLIHPNGSILFCDFGTSILLPIETDIWAAESHESSFETDICQLGAIIYEVVTGRDIADYDQITEDAGGWPPRDKLPSTRGIWLGSIIEACWTKGRFRTTYELAQMLEEEHTLNSDDIDQTRLAGRDPITPEFMAAEEAQALFVGCRENIKILLEDSCTDIQLLYRGLTEFFARPASADDENKASIAVSKPLSNISVLFDRSHTSKPHMVLSQPGFHSSHVNEEHHSQRHISSHYHGHCGEARIRTLQSPFSLSCIVCAHEAHRKSRGDLDPPRRLSSTEAETLHAIKTWKPVPELLYLPHALAAAESAEWESSTPAPRLHCLFSV</sequence>
<dbReference type="GO" id="GO:0005524">
    <property type="term" value="F:ATP binding"/>
    <property type="evidence" value="ECO:0007669"/>
    <property type="project" value="InterPro"/>
</dbReference>
<dbReference type="PROSITE" id="PS50011">
    <property type="entry name" value="PROTEIN_KINASE_DOM"/>
    <property type="match status" value="1"/>
</dbReference>
<dbReference type="EMBL" id="KN847318">
    <property type="protein sequence ID" value="KIW58738.1"/>
    <property type="molecule type" value="Genomic_DNA"/>
</dbReference>
<dbReference type="RefSeq" id="XP_013319322.1">
    <property type="nucleotide sequence ID" value="XM_013463868.1"/>
</dbReference>
<dbReference type="InterPro" id="IPR011009">
    <property type="entry name" value="Kinase-like_dom_sf"/>
</dbReference>
<protein>
    <recommendedName>
        <fullName evidence="1">Protein kinase domain-containing protein</fullName>
    </recommendedName>
</protein>
<dbReference type="Gene3D" id="1.10.510.10">
    <property type="entry name" value="Transferase(Phosphotransferase) domain 1"/>
    <property type="match status" value="1"/>
</dbReference>
<dbReference type="Proteomes" id="UP000054342">
    <property type="component" value="Unassembled WGS sequence"/>
</dbReference>
<evidence type="ECO:0000259" key="1">
    <source>
        <dbReference type="PROSITE" id="PS50011"/>
    </source>
</evidence>
<dbReference type="SUPFAM" id="SSF56112">
    <property type="entry name" value="Protein kinase-like (PK-like)"/>
    <property type="match status" value="1"/>
</dbReference>
<dbReference type="HOGENOM" id="CLU_613986_0_0_1"/>
<dbReference type="GeneID" id="25325143"/>
<reference evidence="2 3" key="1">
    <citation type="submission" date="2015-01" db="EMBL/GenBank/DDBJ databases">
        <title>The Genome Sequence of Exophiala xenobiotica CBS118157.</title>
        <authorList>
            <consortium name="The Broad Institute Genomics Platform"/>
            <person name="Cuomo C."/>
            <person name="de Hoog S."/>
            <person name="Gorbushina A."/>
            <person name="Stielow B."/>
            <person name="Teixiera M."/>
            <person name="Abouelleil A."/>
            <person name="Chapman S.B."/>
            <person name="Priest M."/>
            <person name="Young S.K."/>
            <person name="Wortman J."/>
            <person name="Nusbaum C."/>
            <person name="Birren B."/>
        </authorList>
    </citation>
    <scope>NUCLEOTIDE SEQUENCE [LARGE SCALE GENOMIC DNA]</scope>
    <source>
        <strain evidence="2 3">CBS 118157</strain>
    </source>
</reference>
<organism evidence="2 3">
    <name type="scientific">Exophiala xenobiotica</name>
    <dbReference type="NCBI Taxonomy" id="348802"/>
    <lineage>
        <taxon>Eukaryota</taxon>
        <taxon>Fungi</taxon>
        <taxon>Dikarya</taxon>
        <taxon>Ascomycota</taxon>
        <taxon>Pezizomycotina</taxon>
        <taxon>Eurotiomycetes</taxon>
        <taxon>Chaetothyriomycetidae</taxon>
        <taxon>Chaetothyriales</taxon>
        <taxon>Herpotrichiellaceae</taxon>
        <taxon>Exophiala</taxon>
    </lineage>
</organism>
<accession>A0A0D2ESN2</accession>
<gene>
    <name evidence="2" type="ORF">PV05_03235</name>
</gene>
<dbReference type="STRING" id="348802.A0A0D2ESN2"/>
<dbReference type="GO" id="GO:0004672">
    <property type="term" value="F:protein kinase activity"/>
    <property type="evidence" value="ECO:0007669"/>
    <property type="project" value="InterPro"/>
</dbReference>